<sequence>MQRIKFMLIICFSALLLTLHAQSRDALFFQPIQSTSDTIPANKSENELNDSVRNVIHKLQDAVQANIHADDVVWSKTVYRIIDMREKQNFSLYFPFEPGNGMKNLMTIMLDGVINKTLTVYKKGVRDDQFRPDFSQNMIVPYDSTDYLIHSVFSYKVGNDVFYPALRVDNGKLSIDNMSIDEFMKHQQRFLIKEVWFFDKHRSVVDSRILAIAPLLTYPKAESSLIRDIVCWFNFDELRKLMAESKIYWGDNPSSDMTMGLFFDQRLFSSYILGVDDIYHRTLLDYLTNEDAIRKEQNRIDESIIDFENNLWEY</sequence>
<protein>
    <submittedName>
        <fullName evidence="2">Gliding motility associated protein GldN</fullName>
    </submittedName>
</protein>
<organism evidence="2 3">
    <name type="scientific">Microbacter margulisiae</name>
    <dbReference type="NCBI Taxonomy" id="1350067"/>
    <lineage>
        <taxon>Bacteria</taxon>
        <taxon>Pseudomonadati</taxon>
        <taxon>Bacteroidota</taxon>
        <taxon>Bacteroidia</taxon>
        <taxon>Bacteroidales</taxon>
        <taxon>Porphyromonadaceae</taxon>
        <taxon>Microbacter</taxon>
    </lineage>
</organism>
<dbReference type="AlphaFoldDB" id="A0A7W5H212"/>
<keyword evidence="3" id="KW-1185">Reference proteome</keyword>
<proteinExistence type="predicted"/>
<accession>A0A7W5H212</accession>
<name>A0A7W5H212_9PORP</name>
<dbReference type="NCBIfam" id="TIGR03523">
    <property type="entry name" value="GldN"/>
    <property type="match status" value="1"/>
</dbReference>
<reference evidence="2 3" key="1">
    <citation type="submission" date="2020-08" db="EMBL/GenBank/DDBJ databases">
        <title>Genomic Encyclopedia of Type Strains, Phase IV (KMG-IV): sequencing the most valuable type-strain genomes for metagenomic binning, comparative biology and taxonomic classification.</title>
        <authorList>
            <person name="Goeker M."/>
        </authorList>
    </citation>
    <scope>NUCLEOTIDE SEQUENCE [LARGE SCALE GENOMIC DNA]</scope>
    <source>
        <strain evidence="2 3">DSM 27471</strain>
    </source>
</reference>
<gene>
    <name evidence="2" type="ORF">FHX64_001095</name>
</gene>
<dbReference type="RefSeq" id="WP_183412763.1">
    <property type="nucleotide sequence ID" value="NZ_JACHYB010000001.1"/>
</dbReference>
<dbReference type="InterPro" id="IPR019847">
    <property type="entry name" value="Gliding_motility_assoc_GldN"/>
</dbReference>
<evidence type="ECO:0000313" key="2">
    <source>
        <dbReference type="EMBL" id="MBB3186932.1"/>
    </source>
</evidence>
<dbReference type="Pfam" id="PF19841">
    <property type="entry name" value="GldN"/>
    <property type="match status" value="1"/>
</dbReference>
<evidence type="ECO:0000256" key="1">
    <source>
        <dbReference type="SAM" id="SignalP"/>
    </source>
</evidence>
<keyword evidence="1" id="KW-0732">Signal</keyword>
<dbReference type="EMBL" id="JACHYB010000001">
    <property type="protein sequence ID" value="MBB3186932.1"/>
    <property type="molecule type" value="Genomic_DNA"/>
</dbReference>
<comment type="caution">
    <text evidence="2">The sequence shown here is derived from an EMBL/GenBank/DDBJ whole genome shotgun (WGS) entry which is preliminary data.</text>
</comment>
<feature type="signal peptide" evidence="1">
    <location>
        <begin position="1"/>
        <end position="23"/>
    </location>
</feature>
<evidence type="ECO:0000313" key="3">
    <source>
        <dbReference type="Proteomes" id="UP000544222"/>
    </source>
</evidence>
<dbReference type="Proteomes" id="UP000544222">
    <property type="component" value="Unassembled WGS sequence"/>
</dbReference>
<feature type="chain" id="PRO_5030903898" evidence="1">
    <location>
        <begin position="24"/>
        <end position="314"/>
    </location>
</feature>